<dbReference type="Pfam" id="PF13302">
    <property type="entry name" value="Acetyltransf_3"/>
    <property type="match status" value="1"/>
</dbReference>
<dbReference type="PANTHER" id="PTHR43792">
    <property type="entry name" value="GNAT FAMILY, PUTATIVE (AFU_ORTHOLOGUE AFUA_3G00765)-RELATED-RELATED"/>
    <property type="match status" value="1"/>
</dbReference>
<comment type="similarity">
    <text evidence="3">Belongs to the acetyltransferase family. RimJ subfamily.</text>
</comment>
<keyword evidence="2" id="KW-0012">Acyltransferase</keyword>
<gene>
    <name evidence="5" type="ORF">UFOPK1788_00485</name>
</gene>
<sequence length="214" mass="23810">MIVVPTLTHGDVTVRAVRLRDAHAITRLLKDNRDWLRQWEATVPDSYGAPPARQMIKSVLRLARQDQVAPFVIEHRGTVVGQVTLSGISFGSLASGAIGYWVAQSVAGNGITPHAVALVTDWAFTRLGIHRVEVCIRPENIASLRVVRKLGMRYEGLRRRYIHIDGDWRDHYCFAVTSDEAFSGVLARLTRGTANESLADIPEHDQIAARTPIR</sequence>
<evidence type="ECO:0000259" key="4">
    <source>
        <dbReference type="PROSITE" id="PS51186"/>
    </source>
</evidence>
<proteinExistence type="inferred from homology"/>
<keyword evidence="1" id="KW-0808">Transferase</keyword>
<dbReference type="PANTHER" id="PTHR43792:SF8">
    <property type="entry name" value="[RIBOSOMAL PROTEIN US5]-ALANINE N-ACETYLTRANSFERASE"/>
    <property type="match status" value="1"/>
</dbReference>
<dbReference type="InterPro" id="IPR051531">
    <property type="entry name" value="N-acetyltransferase"/>
</dbReference>
<dbReference type="GO" id="GO:0005737">
    <property type="term" value="C:cytoplasm"/>
    <property type="evidence" value="ECO:0007669"/>
    <property type="project" value="TreeGrafter"/>
</dbReference>
<evidence type="ECO:0000256" key="3">
    <source>
        <dbReference type="ARBA" id="ARBA00038502"/>
    </source>
</evidence>
<feature type="domain" description="N-acetyltransferase" evidence="4">
    <location>
        <begin position="12"/>
        <end position="179"/>
    </location>
</feature>
<dbReference type="SUPFAM" id="SSF55729">
    <property type="entry name" value="Acyl-CoA N-acyltransferases (Nat)"/>
    <property type="match status" value="1"/>
</dbReference>
<dbReference type="AlphaFoldDB" id="A0A6J6FN36"/>
<evidence type="ECO:0000256" key="1">
    <source>
        <dbReference type="ARBA" id="ARBA00022679"/>
    </source>
</evidence>
<dbReference type="EMBL" id="CAEZUE010000046">
    <property type="protein sequence ID" value="CAB4590211.1"/>
    <property type="molecule type" value="Genomic_DNA"/>
</dbReference>
<accession>A0A6J6FN36</accession>
<dbReference type="GO" id="GO:0008999">
    <property type="term" value="F:protein-N-terminal-alanine acetyltransferase activity"/>
    <property type="evidence" value="ECO:0007669"/>
    <property type="project" value="TreeGrafter"/>
</dbReference>
<dbReference type="InterPro" id="IPR016181">
    <property type="entry name" value="Acyl_CoA_acyltransferase"/>
</dbReference>
<dbReference type="PROSITE" id="PS51186">
    <property type="entry name" value="GNAT"/>
    <property type="match status" value="1"/>
</dbReference>
<evidence type="ECO:0000256" key="2">
    <source>
        <dbReference type="ARBA" id="ARBA00023315"/>
    </source>
</evidence>
<name>A0A6J6FN36_9ZZZZ</name>
<reference evidence="5" key="1">
    <citation type="submission" date="2020-05" db="EMBL/GenBank/DDBJ databases">
        <authorList>
            <person name="Chiriac C."/>
            <person name="Salcher M."/>
            <person name="Ghai R."/>
            <person name="Kavagutti S V."/>
        </authorList>
    </citation>
    <scope>NUCLEOTIDE SEQUENCE</scope>
</reference>
<dbReference type="Gene3D" id="3.40.630.30">
    <property type="match status" value="1"/>
</dbReference>
<evidence type="ECO:0000313" key="5">
    <source>
        <dbReference type="EMBL" id="CAB4590211.1"/>
    </source>
</evidence>
<organism evidence="5">
    <name type="scientific">freshwater metagenome</name>
    <dbReference type="NCBI Taxonomy" id="449393"/>
    <lineage>
        <taxon>unclassified sequences</taxon>
        <taxon>metagenomes</taxon>
        <taxon>ecological metagenomes</taxon>
    </lineage>
</organism>
<dbReference type="InterPro" id="IPR000182">
    <property type="entry name" value="GNAT_dom"/>
</dbReference>
<protein>
    <submittedName>
        <fullName evidence="5">Unannotated protein</fullName>
    </submittedName>
</protein>